<gene>
    <name evidence="1" type="ORF">POL25_15480</name>
</gene>
<dbReference type="Proteomes" id="UP001221686">
    <property type="component" value="Unassembled WGS sequence"/>
</dbReference>
<proteinExistence type="predicted"/>
<reference evidence="1 2" key="1">
    <citation type="submission" date="2022-11" db="EMBL/GenBank/DDBJ databases">
        <title>Minimal conservation of predation-associated metabolite biosynthetic gene clusters underscores biosynthetic potential of Myxococcota including descriptions for ten novel species: Archangium lansinium sp. nov., Myxococcus landrumus sp. nov., Nannocystis bai.</title>
        <authorList>
            <person name="Ahearne A."/>
            <person name="Stevens C."/>
            <person name="Dowd S."/>
        </authorList>
    </citation>
    <scope>NUCLEOTIDE SEQUENCE [LARGE SCALE GENOMIC DNA]</scope>
    <source>
        <strain evidence="1 2">BB15-2</strain>
    </source>
</reference>
<organism evidence="1 2">
    <name type="scientific">Nannocystis bainbridge</name>
    <dbReference type="NCBI Taxonomy" id="2995303"/>
    <lineage>
        <taxon>Bacteria</taxon>
        <taxon>Pseudomonadati</taxon>
        <taxon>Myxococcota</taxon>
        <taxon>Polyangia</taxon>
        <taxon>Nannocystales</taxon>
        <taxon>Nannocystaceae</taxon>
        <taxon>Nannocystis</taxon>
    </lineage>
</organism>
<dbReference type="EMBL" id="JAQNDL010000001">
    <property type="protein sequence ID" value="MDC0718308.1"/>
    <property type="molecule type" value="Genomic_DNA"/>
</dbReference>
<protein>
    <submittedName>
        <fullName evidence="1">Uncharacterized protein</fullName>
    </submittedName>
</protein>
<evidence type="ECO:0000313" key="1">
    <source>
        <dbReference type="EMBL" id="MDC0718308.1"/>
    </source>
</evidence>
<sequence>MARFPQRLPRERPRPVRAVERSRIRARARAAVAVETALMRRWFGAAEFDERERSIASVAAEQEIPAYAAQLEEEYRYDGVWALRCPGFLRIGEVAALPDRALLAWLDRLSGLRLPRTLAILDEAPEFASAWQLALRVYMTQTLAEADQDLLGLLAVEVWKRRRPERPCLEVLLDEEFAAHVACLADAGRNLGRYVAFVRRVFPLLQGDNFDDATLGGDSASHLVLCVARLAKLSLRAACAAPAQAEGGMAEALRWYDRLPVRRGDLRGPFARILAEGLEALGRGDEAARLRRRAEPPFT</sequence>
<evidence type="ECO:0000313" key="2">
    <source>
        <dbReference type="Proteomes" id="UP001221686"/>
    </source>
</evidence>
<keyword evidence="2" id="KW-1185">Reference proteome</keyword>
<comment type="caution">
    <text evidence="1">The sequence shown here is derived from an EMBL/GenBank/DDBJ whole genome shotgun (WGS) entry which is preliminary data.</text>
</comment>
<accession>A0ABT5E011</accession>
<dbReference type="RefSeq" id="WP_272086787.1">
    <property type="nucleotide sequence ID" value="NZ_JAQNDL010000001.1"/>
</dbReference>
<name>A0ABT5E011_9BACT</name>